<dbReference type="HAMAP" id="MF_02066">
    <property type="entry name" value="CpoB"/>
    <property type="match status" value="1"/>
</dbReference>
<dbReference type="AlphaFoldDB" id="A0A1M6JRI0"/>
<evidence type="ECO:0000313" key="2">
    <source>
        <dbReference type="EMBL" id="SHJ49294.1"/>
    </source>
</evidence>
<dbReference type="InterPro" id="IPR034706">
    <property type="entry name" value="CpoB"/>
</dbReference>
<name>A0A1M6JRI0_MALRU</name>
<dbReference type="EMBL" id="FQZT01000009">
    <property type="protein sequence ID" value="SHJ49294.1"/>
    <property type="molecule type" value="Genomic_DNA"/>
</dbReference>
<dbReference type="OrthoDB" id="13540at2"/>
<protein>
    <submittedName>
        <fullName evidence="2">Tol-pal system protein YbgF</fullName>
    </submittedName>
</protein>
<sequence length="267" mass="29711">MRYGVILISILLLTGCVPPTQEQLRMEKDLAEMKRRLARLEMQEASAETSAVVGGDSLQRQVAELVAGLDTLRVDFQSINGRLDDLGQNNQQLIDDLQLTKDDLGLQLADLAGRVDRLEQQPVAVPPSQPVAPQPGVEAPAVKKETAEELYQRALDLVRKDMEFAEGRKLLKTFTDKYPQHDLYVNALYWTGEALYGEKKYELAILQLQDVISKHASHPKAPAAMLKQGLAFNALGDGQNARTTMQKVIEEYPDSPQADSAKKFLEK</sequence>
<dbReference type="GO" id="GO:0051301">
    <property type="term" value="P:cell division"/>
    <property type="evidence" value="ECO:0007669"/>
    <property type="project" value="InterPro"/>
</dbReference>
<gene>
    <name evidence="2" type="ORF">SAMN02745165_02489</name>
</gene>
<dbReference type="NCBIfam" id="TIGR02795">
    <property type="entry name" value="tol_pal_ybgF"/>
    <property type="match status" value="1"/>
</dbReference>
<proteinExistence type="inferred from homology"/>
<dbReference type="Proteomes" id="UP000184171">
    <property type="component" value="Unassembled WGS sequence"/>
</dbReference>
<feature type="coiled-coil region" evidence="1">
    <location>
        <begin position="83"/>
        <end position="121"/>
    </location>
</feature>
<dbReference type="InterPro" id="IPR019734">
    <property type="entry name" value="TPR_rpt"/>
</dbReference>
<accession>A0A1M6JRI0</accession>
<dbReference type="RefSeq" id="WP_072909061.1">
    <property type="nucleotide sequence ID" value="NZ_FQZT01000009.1"/>
</dbReference>
<dbReference type="InterPro" id="IPR011990">
    <property type="entry name" value="TPR-like_helical_dom_sf"/>
</dbReference>
<evidence type="ECO:0000313" key="3">
    <source>
        <dbReference type="Proteomes" id="UP000184171"/>
    </source>
</evidence>
<dbReference type="Pfam" id="PF13432">
    <property type="entry name" value="TPR_16"/>
    <property type="match status" value="1"/>
</dbReference>
<keyword evidence="3" id="KW-1185">Reference proteome</keyword>
<dbReference type="InterPro" id="IPR014162">
    <property type="entry name" value="CpoB_C"/>
</dbReference>
<evidence type="ECO:0000256" key="1">
    <source>
        <dbReference type="SAM" id="Coils"/>
    </source>
</evidence>
<reference evidence="2 3" key="1">
    <citation type="submission" date="2016-11" db="EMBL/GenBank/DDBJ databases">
        <authorList>
            <person name="Jaros S."/>
            <person name="Januszkiewicz K."/>
            <person name="Wedrychowicz H."/>
        </authorList>
    </citation>
    <scope>NUCLEOTIDE SEQUENCE [LARGE SCALE GENOMIC DNA]</scope>
    <source>
        <strain evidence="2 3">DSM 5091</strain>
    </source>
</reference>
<dbReference type="Pfam" id="PF13174">
    <property type="entry name" value="TPR_6"/>
    <property type="match status" value="1"/>
</dbReference>
<dbReference type="Gene3D" id="1.25.40.10">
    <property type="entry name" value="Tetratricopeptide repeat domain"/>
    <property type="match status" value="1"/>
</dbReference>
<keyword evidence="1" id="KW-0175">Coiled coil</keyword>
<dbReference type="SUPFAM" id="SSF48452">
    <property type="entry name" value="TPR-like"/>
    <property type="match status" value="1"/>
</dbReference>
<organism evidence="2 3">
    <name type="scientific">Malonomonas rubra DSM 5091</name>
    <dbReference type="NCBI Taxonomy" id="1122189"/>
    <lineage>
        <taxon>Bacteria</taxon>
        <taxon>Pseudomonadati</taxon>
        <taxon>Thermodesulfobacteriota</taxon>
        <taxon>Desulfuromonadia</taxon>
        <taxon>Desulfuromonadales</taxon>
        <taxon>Geopsychrobacteraceae</taxon>
        <taxon>Malonomonas</taxon>
    </lineage>
</organism>
<feature type="coiled-coil region" evidence="1">
    <location>
        <begin position="23"/>
        <end position="50"/>
    </location>
</feature>
<dbReference type="PROSITE" id="PS51257">
    <property type="entry name" value="PROKAR_LIPOPROTEIN"/>
    <property type="match status" value="1"/>
</dbReference>
<dbReference type="STRING" id="1122189.SAMN02745165_02489"/>